<dbReference type="EMBL" id="PDCK01000039">
    <property type="protein sequence ID" value="PRQ60252.1"/>
    <property type="molecule type" value="Genomic_DNA"/>
</dbReference>
<dbReference type="Proteomes" id="UP000238479">
    <property type="component" value="Chromosome 1"/>
</dbReference>
<name>A0A2P6SNM6_ROSCH</name>
<evidence type="ECO:0000313" key="1">
    <source>
        <dbReference type="EMBL" id="PRQ60252.1"/>
    </source>
</evidence>
<dbReference type="Gramene" id="PRQ60268">
    <property type="protein sequence ID" value="PRQ60268"/>
    <property type="gene ID" value="RchiOBHm_Chr1g0379341"/>
</dbReference>
<accession>A0A2P6SNM6</accession>
<evidence type="ECO:0000313" key="2">
    <source>
        <dbReference type="EMBL" id="PRQ60268.1"/>
    </source>
</evidence>
<comment type="caution">
    <text evidence="1">The sequence shown here is derived from an EMBL/GenBank/DDBJ whole genome shotgun (WGS) entry which is preliminary data.</text>
</comment>
<keyword evidence="3" id="KW-1185">Reference proteome</keyword>
<sequence length="122" mass="13872">MSDPLVIDTSNAESLPDGTGSTWWWMQRHFNRWIYSSFYQCCRMFPFYENNSEWDDFTVINPDDYVIKDEDMNQGAALVGGDMDGKIDEASASLILDSRPSKVVSSELTVSTSEVFTDIYGL</sequence>
<gene>
    <name evidence="1" type="ORF">RchiOBHm_Chr1g0379171</name>
    <name evidence="2" type="ORF">RchiOBHm_Chr1g0379341</name>
</gene>
<dbReference type="STRING" id="74649.A0A2P6SNM6"/>
<organism evidence="1 3">
    <name type="scientific">Rosa chinensis</name>
    <name type="common">China rose</name>
    <dbReference type="NCBI Taxonomy" id="74649"/>
    <lineage>
        <taxon>Eukaryota</taxon>
        <taxon>Viridiplantae</taxon>
        <taxon>Streptophyta</taxon>
        <taxon>Embryophyta</taxon>
        <taxon>Tracheophyta</taxon>
        <taxon>Spermatophyta</taxon>
        <taxon>Magnoliopsida</taxon>
        <taxon>eudicotyledons</taxon>
        <taxon>Gunneridae</taxon>
        <taxon>Pentapetalae</taxon>
        <taxon>rosids</taxon>
        <taxon>fabids</taxon>
        <taxon>Rosales</taxon>
        <taxon>Rosaceae</taxon>
        <taxon>Rosoideae</taxon>
        <taxon>Rosoideae incertae sedis</taxon>
        <taxon>Rosa</taxon>
    </lineage>
</organism>
<protein>
    <submittedName>
        <fullName evidence="1">Uncharacterized protein</fullName>
    </submittedName>
</protein>
<evidence type="ECO:0000313" key="3">
    <source>
        <dbReference type="Proteomes" id="UP000238479"/>
    </source>
</evidence>
<dbReference type="AlphaFoldDB" id="A0A2P6SNM6"/>
<dbReference type="Gramene" id="PRQ60252">
    <property type="protein sequence ID" value="PRQ60252"/>
    <property type="gene ID" value="RchiOBHm_Chr1g0379171"/>
</dbReference>
<reference evidence="1 3" key="1">
    <citation type="journal article" date="2018" name="Nat. Genet.">
        <title>The Rosa genome provides new insights in the design of modern roses.</title>
        <authorList>
            <person name="Bendahmane M."/>
        </authorList>
    </citation>
    <scope>NUCLEOTIDE SEQUENCE [LARGE SCALE GENOMIC DNA]</scope>
    <source>
        <strain evidence="3">cv. Old Blush</strain>
    </source>
</reference>
<dbReference type="EMBL" id="PDCK01000039">
    <property type="protein sequence ID" value="PRQ60268.1"/>
    <property type="molecule type" value="Genomic_DNA"/>
</dbReference>
<proteinExistence type="predicted"/>